<protein>
    <submittedName>
        <fullName evidence="4">Polysaccharide deacetylase</fullName>
    </submittedName>
</protein>
<dbReference type="GO" id="GO:0016020">
    <property type="term" value="C:membrane"/>
    <property type="evidence" value="ECO:0007669"/>
    <property type="project" value="TreeGrafter"/>
</dbReference>
<reference evidence="5" key="1">
    <citation type="submission" date="2015-09" db="EMBL/GenBank/DDBJ databases">
        <title>Complete sequence of Algoriphagus sp. M8-2.</title>
        <authorList>
            <person name="Shintani M."/>
        </authorList>
    </citation>
    <scope>NUCLEOTIDE SEQUENCE [LARGE SCALE GENOMIC DNA]</scope>
    <source>
        <strain evidence="5">M8-2</strain>
    </source>
</reference>
<dbReference type="SUPFAM" id="SSF88713">
    <property type="entry name" value="Glycoside hydrolase/deacetylase"/>
    <property type="match status" value="1"/>
</dbReference>
<feature type="domain" description="NodB homology" evidence="3">
    <location>
        <begin position="26"/>
        <end position="206"/>
    </location>
</feature>
<dbReference type="PATRIC" id="fig|1727163.4.peg.3372"/>
<dbReference type="OrthoDB" id="9812065at2"/>
<dbReference type="CDD" id="cd10917">
    <property type="entry name" value="CE4_NodB_like_6s_7s"/>
    <property type="match status" value="1"/>
</dbReference>
<proteinExistence type="predicted"/>
<name>A0A142ES63_9BACT</name>
<dbReference type="Pfam" id="PF01522">
    <property type="entry name" value="Polysacc_deac_1"/>
    <property type="match status" value="1"/>
</dbReference>
<dbReference type="PROSITE" id="PS51677">
    <property type="entry name" value="NODB"/>
    <property type="match status" value="1"/>
</dbReference>
<dbReference type="PANTHER" id="PTHR10587:SF133">
    <property type="entry name" value="CHITIN DEACETYLASE 1-RELATED"/>
    <property type="match status" value="1"/>
</dbReference>
<dbReference type="Gene3D" id="3.20.20.370">
    <property type="entry name" value="Glycoside hydrolase/deacetylase"/>
    <property type="match status" value="1"/>
</dbReference>
<keyword evidence="2" id="KW-0378">Hydrolase</keyword>
<evidence type="ECO:0000259" key="3">
    <source>
        <dbReference type="PROSITE" id="PS51677"/>
    </source>
</evidence>
<dbReference type="RefSeq" id="WP_067549863.1">
    <property type="nucleotide sequence ID" value="NZ_CP012836.1"/>
</dbReference>
<sequence length="208" mass="24116">MVFHSVPKIIQNIFPNRIWEMPAVDRRIWLTFDDGPVPGVTDFVLDELGARGFQATFFMVGENLRKHSRLAERVLSEGHQIGNHTTHHLNGWKTKTEIYLEDVRRFDQLLNEELGEKTSLFRPPYGRLTQMQAMEVKKSKKIVMWSLLTGDYSKGISSQRILQNSIQNTKPGKVVVFHDQQKTAQVLPQILPAYLDFLKREDWQTALL</sequence>
<organism evidence="4 5">
    <name type="scientific">Algoriphagus sanaruensis</name>
    <dbReference type="NCBI Taxonomy" id="1727163"/>
    <lineage>
        <taxon>Bacteria</taxon>
        <taxon>Pseudomonadati</taxon>
        <taxon>Bacteroidota</taxon>
        <taxon>Cytophagia</taxon>
        <taxon>Cytophagales</taxon>
        <taxon>Cyclobacteriaceae</taxon>
        <taxon>Algoriphagus</taxon>
    </lineage>
</organism>
<evidence type="ECO:0000256" key="1">
    <source>
        <dbReference type="ARBA" id="ARBA00022723"/>
    </source>
</evidence>
<reference evidence="4 5" key="2">
    <citation type="journal article" date="2016" name="Genome Announc.">
        <title>Complete Genome Sequence of Algoriphagus sp. Strain M8-2, Isolated from a Brackish Lake.</title>
        <authorList>
            <person name="Muraguchi Y."/>
            <person name="Kushimoto K."/>
            <person name="Ohtsubo Y."/>
            <person name="Suzuki T."/>
            <person name="Dohra H."/>
            <person name="Kimbara K."/>
            <person name="Shintani M."/>
        </authorList>
    </citation>
    <scope>NUCLEOTIDE SEQUENCE [LARGE SCALE GENOMIC DNA]</scope>
    <source>
        <strain evidence="4 5">M8-2</strain>
    </source>
</reference>
<dbReference type="EMBL" id="CP012836">
    <property type="protein sequence ID" value="AMQ57968.1"/>
    <property type="molecule type" value="Genomic_DNA"/>
</dbReference>
<dbReference type="GO" id="GO:0005975">
    <property type="term" value="P:carbohydrate metabolic process"/>
    <property type="evidence" value="ECO:0007669"/>
    <property type="project" value="InterPro"/>
</dbReference>
<gene>
    <name evidence="4" type="ORF">AO498_16060</name>
</gene>
<dbReference type="GO" id="GO:0016810">
    <property type="term" value="F:hydrolase activity, acting on carbon-nitrogen (but not peptide) bonds"/>
    <property type="evidence" value="ECO:0007669"/>
    <property type="project" value="InterPro"/>
</dbReference>
<keyword evidence="5" id="KW-1185">Reference proteome</keyword>
<evidence type="ECO:0000313" key="4">
    <source>
        <dbReference type="EMBL" id="AMQ57968.1"/>
    </source>
</evidence>
<evidence type="ECO:0000313" key="5">
    <source>
        <dbReference type="Proteomes" id="UP000073816"/>
    </source>
</evidence>
<accession>A0A142ES63</accession>
<dbReference type="Proteomes" id="UP000073816">
    <property type="component" value="Chromosome"/>
</dbReference>
<dbReference type="KEGG" id="alm:AO498_16060"/>
<dbReference type="InterPro" id="IPR002509">
    <property type="entry name" value="NODB_dom"/>
</dbReference>
<keyword evidence="1" id="KW-0479">Metal-binding</keyword>
<dbReference type="AlphaFoldDB" id="A0A142ES63"/>
<dbReference type="PANTHER" id="PTHR10587">
    <property type="entry name" value="GLYCOSYL TRANSFERASE-RELATED"/>
    <property type="match status" value="1"/>
</dbReference>
<evidence type="ECO:0000256" key="2">
    <source>
        <dbReference type="ARBA" id="ARBA00022801"/>
    </source>
</evidence>
<dbReference type="InterPro" id="IPR050248">
    <property type="entry name" value="Polysacc_deacetylase_ArnD"/>
</dbReference>
<dbReference type="GO" id="GO:0046872">
    <property type="term" value="F:metal ion binding"/>
    <property type="evidence" value="ECO:0007669"/>
    <property type="project" value="UniProtKB-KW"/>
</dbReference>
<dbReference type="InterPro" id="IPR011330">
    <property type="entry name" value="Glyco_hydro/deAcase_b/a-brl"/>
</dbReference>
<dbReference type="STRING" id="1727163.AO498_16060"/>